<dbReference type="Proteomes" id="UP001214530">
    <property type="component" value="Chromosome"/>
</dbReference>
<evidence type="ECO:0000259" key="1">
    <source>
        <dbReference type="SMART" id="SM00382"/>
    </source>
</evidence>
<name>A0AAJ5W522_9SPHI</name>
<dbReference type="InterPro" id="IPR003593">
    <property type="entry name" value="AAA+_ATPase"/>
</dbReference>
<dbReference type="SUPFAM" id="SSF52540">
    <property type="entry name" value="P-loop containing nucleoside triphosphate hydrolases"/>
    <property type="match status" value="1"/>
</dbReference>
<evidence type="ECO:0000313" key="3">
    <source>
        <dbReference type="Proteomes" id="UP001214530"/>
    </source>
</evidence>
<reference evidence="2" key="1">
    <citation type="submission" date="2023-03" db="EMBL/GenBank/DDBJ databases">
        <title>Andean soil-derived lignocellulolytic bacterial consortium as a source of novel taxa and putative plastic-active enzymes.</title>
        <authorList>
            <person name="Diaz-Garcia L."/>
            <person name="Chuvochina M."/>
            <person name="Feuerriegel G."/>
            <person name="Bunk B."/>
            <person name="Sproer C."/>
            <person name="Streit W.R."/>
            <person name="Rodriguez L.M."/>
            <person name="Overmann J."/>
            <person name="Jimenez D.J."/>
        </authorList>
    </citation>
    <scope>NUCLEOTIDE SEQUENCE</scope>
    <source>
        <strain evidence="2">MAG 3858</strain>
    </source>
</reference>
<gene>
    <name evidence="2" type="ORF">P0Y49_15465</name>
</gene>
<keyword evidence="2" id="KW-0547">Nucleotide-binding</keyword>
<proteinExistence type="predicted"/>
<dbReference type="AlphaFoldDB" id="A0AAJ5W522"/>
<sequence>MKRGLTPTELDAIKFEVYDFAGEWMEAFDQPEITGVWFIWGHSGNGKTSFVLKLIKYLTTFRKKVIYNSLEEGRRKTMQNAFRRAMMKEVTGRVLLVQESIEQSTVRLKKRGSADVLVIDSFQYANLSFKQYLAFKRLHPNKLIIIISQAEGKMPKGRAAKDVMFDADLKVWVEGHRAISKGRYIGMKGYYTNWIKGAARYWGQGALEEYEYIN</sequence>
<dbReference type="EMBL" id="CP119313">
    <property type="protein sequence ID" value="WEK18189.1"/>
    <property type="molecule type" value="Genomic_DNA"/>
</dbReference>
<dbReference type="InterPro" id="IPR027417">
    <property type="entry name" value="P-loop_NTPase"/>
</dbReference>
<evidence type="ECO:0000313" key="2">
    <source>
        <dbReference type="EMBL" id="WEK18189.1"/>
    </source>
</evidence>
<protein>
    <submittedName>
        <fullName evidence="2">ATP-binding protein</fullName>
    </submittedName>
</protein>
<feature type="domain" description="AAA+ ATPase" evidence="1">
    <location>
        <begin position="33"/>
        <end position="176"/>
    </location>
</feature>
<organism evidence="2 3">
    <name type="scientific">Candidatus Pedobacter colombiensis</name>
    <dbReference type="NCBI Taxonomy" id="3121371"/>
    <lineage>
        <taxon>Bacteria</taxon>
        <taxon>Pseudomonadati</taxon>
        <taxon>Bacteroidota</taxon>
        <taxon>Sphingobacteriia</taxon>
        <taxon>Sphingobacteriales</taxon>
        <taxon>Sphingobacteriaceae</taxon>
        <taxon>Pedobacter</taxon>
    </lineage>
</organism>
<dbReference type="GO" id="GO:0005524">
    <property type="term" value="F:ATP binding"/>
    <property type="evidence" value="ECO:0007669"/>
    <property type="project" value="UniProtKB-KW"/>
</dbReference>
<keyword evidence="2" id="KW-0067">ATP-binding</keyword>
<dbReference type="SMART" id="SM00382">
    <property type="entry name" value="AAA"/>
    <property type="match status" value="1"/>
</dbReference>
<accession>A0AAJ5W522</accession>
<dbReference type="Gene3D" id="3.40.50.300">
    <property type="entry name" value="P-loop containing nucleotide triphosphate hydrolases"/>
    <property type="match status" value="1"/>
</dbReference>